<proteinExistence type="predicted"/>
<organism evidence="1 2">
    <name type="scientific">Capnocytophaga bilenii</name>
    <dbReference type="NCBI Taxonomy" id="2819369"/>
    <lineage>
        <taxon>Bacteria</taxon>
        <taxon>Pseudomonadati</taxon>
        <taxon>Bacteroidota</taxon>
        <taxon>Flavobacteriia</taxon>
        <taxon>Flavobacteriales</taxon>
        <taxon>Flavobacteriaceae</taxon>
        <taxon>Capnocytophaga</taxon>
    </lineage>
</organism>
<name>A0ABS3PUN1_9FLAO</name>
<evidence type="ECO:0000313" key="1">
    <source>
        <dbReference type="EMBL" id="MBO1883014.1"/>
    </source>
</evidence>
<accession>A0ABS3PUN1</accession>
<gene>
    <name evidence="1" type="ORF">J4N46_00830</name>
</gene>
<reference evidence="1 2" key="1">
    <citation type="submission" date="2021-03" db="EMBL/GenBank/DDBJ databases">
        <title>Isolation and description of Capnocytophaga bilenii sp. nov., a novel Capnocytophaga species, isolated from a gingivitis subject.</title>
        <authorList>
            <person name="Antezack A."/>
            <person name="Monnet-Corti V."/>
            <person name="La Scola B."/>
        </authorList>
    </citation>
    <scope>NUCLEOTIDE SEQUENCE [LARGE SCALE GENOMIC DNA]</scope>
    <source>
        <strain evidence="1 2">Marseille-Q4570</strain>
    </source>
</reference>
<dbReference type="RefSeq" id="WP_208057488.1">
    <property type="nucleotide sequence ID" value="NZ_JAGDYP010000001.1"/>
</dbReference>
<protein>
    <submittedName>
        <fullName evidence="1">Uncharacterized protein</fullName>
    </submittedName>
</protein>
<dbReference type="Proteomes" id="UP000681610">
    <property type="component" value="Unassembled WGS sequence"/>
</dbReference>
<keyword evidence="2" id="KW-1185">Reference proteome</keyword>
<comment type="caution">
    <text evidence="1">The sequence shown here is derived from an EMBL/GenBank/DDBJ whole genome shotgun (WGS) entry which is preliminary data.</text>
</comment>
<dbReference type="EMBL" id="JAGDYP010000001">
    <property type="protein sequence ID" value="MBO1883014.1"/>
    <property type="molecule type" value="Genomic_DNA"/>
</dbReference>
<evidence type="ECO:0000313" key="2">
    <source>
        <dbReference type="Proteomes" id="UP000681610"/>
    </source>
</evidence>
<sequence length="156" mass="18285">MSSIQFNYFADEQGEQIIRQELLKKFGSLYVRDYFGKKESIIKEIEEFPPAPFEIYLTYESLASQIITLSGKSSISIYDSPVIEYSPSGIDDDKYYSGRLAYFGANEFPEFKKDVQSLFRKLKKKCWKDKNEWVFETIGDEATVFIPNRIVHLKRE</sequence>